<name>A0AAU7F844_9NEIS</name>
<dbReference type="KEGG" id="cmav:ABHF33_13240"/>
<dbReference type="AlphaFoldDB" id="A0AAU7F844"/>
<gene>
    <name evidence="1" type="ORF">ABHF33_13240</name>
</gene>
<evidence type="ECO:0000313" key="1">
    <source>
        <dbReference type="EMBL" id="XBM00024.1"/>
    </source>
</evidence>
<dbReference type="RefSeq" id="WP_348944392.1">
    <property type="nucleotide sequence ID" value="NZ_CP157355.1"/>
</dbReference>
<organism evidence="1">
    <name type="scientific">Chitinibacter mangrovi</name>
    <dbReference type="NCBI Taxonomy" id="3153927"/>
    <lineage>
        <taxon>Bacteria</taxon>
        <taxon>Pseudomonadati</taxon>
        <taxon>Pseudomonadota</taxon>
        <taxon>Betaproteobacteria</taxon>
        <taxon>Neisseriales</taxon>
        <taxon>Chitinibacteraceae</taxon>
        <taxon>Chitinibacter</taxon>
    </lineage>
</organism>
<dbReference type="EMBL" id="CP157355">
    <property type="protein sequence ID" value="XBM00024.1"/>
    <property type="molecule type" value="Genomic_DNA"/>
</dbReference>
<sequence length="153" mass="17551">MSTRRWATDDEELFYDVARAMIGTRVAECSELLYAEETKVEAKQDKAFIAEITAMQWRFVQQSRSLDILDMAGNKALIDAMSKDVEHKTWFLLQQLMHPMHADIIDMANLPDPDDIPNMGRDLALAHINLMREKGELIYPSLLALEQRLKGSK</sequence>
<protein>
    <submittedName>
        <fullName evidence="1">Uncharacterized protein</fullName>
    </submittedName>
</protein>
<reference evidence="1" key="1">
    <citation type="submission" date="2024-05" db="EMBL/GenBank/DDBJ databases">
        <authorList>
            <person name="Yang L."/>
            <person name="Pan L."/>
        </authorList>
    </citation>
    <scope>NUCLEOTIDE SEQUENCE</scope>
    <source>
        <strain evidence="1">FCG-7</strain>
    </source>
</reference>
<proteinExistence type="predicted"/>
<accession>A0AAU7F844</accession>